<dbReference type="AlphaFoldDB" id="G4CFY6"/>
<keyword evidence="4" id="KW-1185">Reference proteome</keyword>
<dbReference type="InterPro" id="IPR001584">
    <property type="entry name" value="Integrase_cat-core"/>
</dbReference>
<evidence type="ECO:0000259" key="2">
    <source>
        <dbReference type="PROSITE" id="PS50994"/>
    </source>
</evidence>
<name>G4CFY6_9NEIS</name>
<feature type="domain" description="Integrase catalytic" evidence="2">
    <location>
        <begin position="238"/>
        <end position="441"/>
    </location>
</feature>
<evidence type="ECO:0000256" key="1">
    <source>
        <dbReference type="SAM" id="Coils"/>
    </source>
</evidence>
<organism evidence="3 4">
    <name type="scientific">Neisseria shayeganii 871</name>
    <dbReference type="NCBI Taxonomy" id="1032488"/>
    <lineage>
        <taxon>Bacteria</taxon>
        <taxon>Pseudomonadati</taxon>
        <taxon>Pseudomonadota</taxon>
        <taxon>Betaproteobacteria</taxon>
        <taxon>Neisseriales</taxon>
        <taxon>Neisseriaceae</taxon>
        <taxon>Neisseria</taxon>
    </lineage>
</organism>
<dbReference type="GO" id="GO:0003676">
    <property type="term" value="F:nucleic acid binding"/>
    <property type="evidence" value="ECO:0007669"/>
    <property type="project" value="InterPro"/>
</dbReference>
<dbReference type="InterPro" id="IPR015378">
    <property type="entry name" value="Transposase-like_Mu_C"/>
</dbReference>
<protein>
    <submittedName>
        <fullName evidence="3">Transposase</fullName>
    </submittedName>
</protein>
<feature type="coiled-coil region" evidence="1">
    <location>
        <begin position="567"/>
        <end position="594"/>
    </location>
</feature>
<dbReference type="Proteomes" id="UP000003019">
    <property type="component" value="Unassembled WGS sequence"/>
</dbReference>
<gene>
    <name evidence="3" type="ORF">HMPREF9371_0525</name>
</gene>
<dbReference type="SUPFAM" id="SSF53098">
    <property type="entry name" value="Ribonuclease H-like"/>
    <property type="match status" value="1"/>
</dbReference>
<comment type="caution">
    <text evidence="3">The sequence shown here is derived from an EMBL/GenBank/DDBJ whole genome shotgun (WGS) entry which is preliminary data.</text>
</comment>
<dbReference type="OrthoDB" id="5439087at2"/>
<accession>G4CFY6</accession>
<dbReference type="Pfam" id="PF09299">
    <property type="entry name" value="Mu-transpos_C"/>
    <property type="match status" value="1"/>
</dbReference>
<dbReference type="PROSITE" id="PS50994">
    <property type="entry name" value="INTEGRASE"/>
    <property type="match status" value="1"/>
</dbReference>
<reference evidence="3 4" key="1">
    <citation type="submission" date="2011-05" db="EMBL/GenBank/DDBJ databases">
        <authorList>
            <person name="Muzny D."/>
            <person name="Qin X."/>
            <person name="Deng J."/>
            <person name="Jiang H."/>
            <person name="Liu Y."/>
            <person name="Qu J."/>
            <person name="Song X.-Z."/>
            <person name="Zhang L."/>
            <person name="Thornton R."/>
            <person name="Coyle M."/>
            <person name="Francisco L."/>
            <person name="Jackson L."/>
            <person name="Javaid M."/>
            <person name="Korchina V."/>
            <person name="Kovar C."/>
            <person name="Mata R."/>
            <person name="Mathew T."/>
            <person name="Ngo R."/>
            <person name="Nguyen L."/>
            <person name="Nguyen N."/>
            <person name="Okwuonu G."/>
            <person name="Ongeri F."/>
            <person name="Pham C."/>
            <person name="Simmons D."/>
            <person name="Wilczek-Boney K."/>
            <person name="Hale W."/>
            <person name="Jakkamsetti A."/>
            <person name="Pham P."/>
            <person name="Ruth R."/>
            <person name="San Lucas F."/>
            <person name="Warren J."/>
            <person name="Zhang J."/>
            <person name="Zhao Z."/>
            <person name="Zhou C."/>
            <person name="Zhu D."/>
            <person name="Lee S."/>
            <person name="Bess C."/>
            <person name="Blankenburg K."/>
            <person name="Forbes L."/>
            <person name="Fu Q."/>
            <person name="Gubbala S."/>
            <person name="Hirani K."/>
            <person name="Jayaseelan J.C."/>
            <person name="Lara F."/>
            <person name="Munidasa M."/>
            <person name="Palculict T."/>
            <person name="Patil S."/>
            <person name="Pu L.-L."/>
            <person name="Saada N."/>
            <person name="Tang L."/>
            <person name="Weissenberger G."/>
            <person name="Zhu Y."/>
            <person name="Hemphill L."/>
            <person name="Shang Y."/>
            <person name="Youmans B."/>
            <person name="Ayvaz T."/>
            <person name="Ross M."/>
            <person name="Santibanez J."/>
            <person name="Aqrawi P."/>
            <person name="Gross S."/>
            <person name="Joshi V."/>
            <person name="Fowler G."/>
            <person name="Nazareth L."/>
            <person name="Reid J."/>
            <person name="Worley K."/>
            <person name="Petrosino J."/>
            <person name="Highlander S."/>
            <person name="Gibbs R."/>
        </authorList>
    </citation>
    <scope>NUCLEOTIDE SEQUENCE [LARGE SCALE GENOMIC DNA]</scope>
    <source>
        <strain evidence="3 4">871</strain>
    </source>
</reference>
<dbReference type="InterPro" id="IPR036397">
    <property type="entry name" value="RNaseH_sf"/>
</dbReference>
<dbReference type="Gene3D" id="3.30.420.10">
    <property type="entry name" value="Ribonuclease H-like superfamily/Ribonuclease H"/>
    <property type="match status" value="1"/>
</dbReference>
<dbReference type="InterPro" id="IPR012337">
    <property type="entry name" value="RNaseH-like_sf"/>
</dbReference>
<dbReference type="STRING" id="1032488.HMPREF9371_0525"/>
<sequence length="637" mass="73930">MEKEMTDSDKQKKAASRGKLSLSVNEYVRHIPTDRQYRISKLIDHTYILAADENGQEKVLKIEELGLPKTNIAPYAGDLDQLEDEIWEEAKYRYELIQPLLKDEITGRTAIEAYAKEKGVGYSSLYRWLRAYKANNSISSLISRQRGWLEGASRLDKETEKIIQEAIQKYYLSEQRLSPIKVIQQIRVLCHQRGIKPPADNSIRKRMNELSEKEVLRRRGYKEKAKNKFQPKPGHFPDVSYPLDVIQIDHTPMDIILVDDKTRQAIGRPWLTVAIDVYSRMICGYYLSLDAPSEISVAMCIAHCVLPKEEWLSAKGVNGEWKVWGLPKKIHVDNGMDFRTETLKRACLEYGITLEYRPVRVPNYGGHIERLIGTLMRESHQLAGTTFSNVKEKDNYKSVDKASFTFDELEEWLLNLIVNVYHKRIHRGIEMRPEDKWDLGIFGNGREYIGCGLPNIPVDKERLMLDFMPFTHRTIQANGVTWDGVRYFDFCLAPFIGKSENGKSCEYLFRRDPRNVAVIYFFNPNSESYVGIPAADQKFPRTSVWQLRETKKRLRELGRKNYNEHQLIEAIQQMSRLEESAKKETLKARRKRQRNVLHDRQITPIQPDVSRNPPPVAEITVPDLAVQAEIKPFEDIE</sequence>
<evidence type="ECO:0000313" key="3">
    <source>
        <dbReference type="EMBL" id="EGY53227.1"/>
    </source>
</evidence>
<dbReference type="PATRIC" id="fig|1032488.3.peg.487"/>
<dbReference type="EMBL" id="AGAY01000020">
    <property type="protein sequence ID" value="EGY53227.1"/>
    <property type="molecule type" value="Genomic_DNA"/>
</dbReference>
<keyword evidence="1" id="KW-0175">Coiled coil</keyword>
<dbReference type="HOGENOM" id="CLU_017991_4_0_4"/>
<proteinExistence type="predicted"/>
<dbReference type="GO" id="GO:0015074">
    <property type="term" value="P:DNA integration"/>
    <property type="evidence" value="ECO:0007669"/>
    <property type="project" value="InterPro"/>
</dbReference>
<evidence type="ECO:0000313" key="4">
    <source>
        <dbReference type="Proteomes" id="UP000003019"/>
    </source>
</evidence>